<comment type="caution">
    <text evidence="1">The sequence shown here is derived from an EMBL/GenBank/DDBJ whole genome shotgun (WGS) entry which is preliminary data.</text>
</comment>
<gene>
    <name evidence="1" type="ORF">SPELUC_LOCUS10355</name>
</gene>
<evidence type="ECO:0000313" key="1">
    <source>
        <dbReference type="EMBL" id="CAG8684788.1"/>
    </source>
</evidence>
<evidence type="ECO:0000313" key="2">
    <source>
        <dbReference type="Proteomes" id="UP000789366"/>
    </source>
</evidence>
<dbReference type="Proteomes" id="UP000789366">
    <property type="component" value="Unassembled WGS sequence"/>
</dbReference>
<proteinExistence type="predicted"/>
<protein>
    <submittedName>
        <fullName evidence="1">6898_t:CDS:1</fullName>
    </submittedName>
</protein>
<keyword evidence="2" id="KW-1185">Reference proteome</keyword>
<name>A0ACA9P3B4_9GLOM</name>
<sequence>MLTAIGDGKKRFDNYKNSVIQKIIHQANNQGTTEAELNNNRPNWQNHFRSLKNRKDIADYQTKQLEKDIEILVSAKKKSSEERQQTEDAARENAKKEEERLKKEQEEKEKKEAEEKRKKEELEEQENKKRAEEQAKQQELDQKRIEFVTNITNALNQEPPLTNDELSPNTYQKNQEEINNLKKERATEDSKRYAEEVKQDIEQKLKDSGIKEENLTEENPDQLVETENNIKQNIYQEEVTKKIINFATLVERVLKAKDKSRIKTLKKELLEFISSGNIYYSVHKETAENLLTQKEINFATSQLIKFIREKLSNEYLELSKIAPWDTDTKNTILFVYQQLLVMLHPAIPFITEHIYQGLTHQKILQAEIEIIDIKEQKQEL</sequence>
<dbReference type="EMBL" id="CAJVPW010019047">
    <property type="protein sequence ID" value="CAG8684788.1"/>
    <property type="molecule type" value="Genomic_DNA"/>
</dbReference>
<organism evidence="1 2">
    <name type="scientific">Cetraspora pellucida</name>
    <dbReference type="NCBI Taxonomy" id="1433469"/>
    <lineage>
        <taxon>Eukaryota</taxon>
        <taxon>Fungi</taxon>
        <taxon>Fungi incertae sedis</taxon>
        <taxon>Mucoromycota</taxon>
        <taxon>Glomeromycotina</taxon>
        <taxon>Glomeromycetes</taxon>
        <taxon>Diversisporales</taxon>
        <taxon>Gigasporaceae</taxon>
        <taxon>Cetraspora</taxon>
    </lineage>
</organism>
<accession>A0ACA9P3B4</accession>
<reference evidence="1" key="1">
    <citation type="submission" date="2021-06" db="EMBL/GenBank/DDBJ databases">
        <authorList>
            <person name="Kallberg Y."/>
            <person name="Tangrot J."/>
            <person name="Rosling A."/>
        </authorList>
    </citation>
    <scope>NUCLEOTIDE SEQUENCE</scope>
    <source>
        <strain evidence="1">28 12/20/2015</strain>
    </source>
</reference>